<evidence type="ECO:0000259" key="1">
    <source>
        <dbReference type="PROSITE" id="PS50943"/>
    </source>
</evidence>
<dbReference type="EMBL" id="CAFBPI010000025">
    <property type="protein sequence ID" value="CAB5012685.1"/>
    <property type="molecule type" value="Genomic_DNA"/>
</dbReference>
<evidence type="ECO:0000313" key="6">
    <source>
        <dbReference type="EMBL" id="CAB5012685.1"/>
    </source>
</evidence>
<protein>
    <submittedName>
        <fullName evidence="3">Unannotated protein</fullName>
    </submittedName>
</protein>
<accession>A0A6J6F9D0</accession>
<dbReference type="EMBL" id="CAEZUY010000030">
    <property type="protein sequence ID" value="CAB4612194.1"/>
    <property type="molecule type" value="Genomic_DNA"/>
</dbReference>
<dbReference type="Pfam" id="PF01381">
    <property type="entry name" value="HTH_3"/>
    <property type="match status" value="1"/>
</dbReference>
<dbReference type="AlphaFoldDB" id="A0A6J6F9D0"/>
<dbReference type="SUPFAM" id="SSF47413">
    <property type="entry name" value="lambda repressor-like DNA-binding domains"/>
    <property type="match status" value="1"/>
</dbReference>
<evidence type="ECO:0000313" key="3">
    <source>
        <dbReference type="EMBL" id="CAB4584269.1"/>
    </source>
</evidence>
<feature type="domain" description="HTH cro/C1-type" evidence="1">
    <location>
        <begin position="16"/>
        <end position="72"/>
    </location>
</feature>
<sequence>MTLHIQPEMKEIAASLRAIRKQKGLTLKEVEESSAGRWKAVVIGSYERCDRSLSLNKAIALAGFYEVPLDQLLGLTSAMNTVVPDPGRTIIDMRAVAGLAHTDDLIQILKAFLTAIIGKRRDWNGEVLSLRAGDLSLLGIMLGKSESNVHLWLIDNGLILGLAR</sequence>
<dbReference type="InterPro" id="IPR037664">
    <property type="entry name" value="BldD_C"/>
</dbReference>
<dbReference type="Pfam" id="PF21179">
    <property type="entry name" value="BldD-like_C"/>
    <property type="match status" value="1"/>
</dbReference>
<proteinExistence type="predicted"/>
<reference evidence="3" key="1">
    <citation type="submission" date="2020-05" db="EMBL/GenBank/DDBJ databases">
        <authorList>
            <person name="Chiriac C."/>
            <person name="Salcher M."/>
            <person name="Ghai R."/>
            <person name="Kavagutti S V."/>
        </authorList>
    </citation>
    <scope>NUCLEOTIDE SEQUENCE</scope>
</reference>
<name>A0A6J6F9D0_9ZZZZ</name>
<dbReference type="InterPro" id="IPR038099">
    <property type="entry name" value="BldD-like_C_sf"/>
</dbReference>
<organism evidence="3">
    <name type="scientific">freshwater metagenome</name>
    <dbReference type="NCBI Taxonomy" id="449393"/>
    <lineage>
        <taxon>unclassified sequences</taxon>
        <taxon>metagenomes</taxon>
        <taxon>ecological metagenomes</taxon>
    </lineage>
</organism>
<dbReference type="EMBL" id="CAEZSC010000059">
    <property type="protein sequence ID" value="CAB4539039.1"/>
    <property type="molecule type" value="Genomic_DNA"/>
</dbReference>
<dbReference type="CDD" id="cd00093">
    <property type="entry name" value="HTH_XRE"/>
    <property type="match status" value="1"/>
</dbReference>
<dbReference type="SMART" id="SM00530">
    <property type="entry name" value="HTH_XRE"/>
    <property type="match status" value="1"/>
</dbReference>
<dbReference type="InterPro" id="IPR001387">
    <property type="entry name" value="Cro/C1-type_HTH"/>
</dbReference>
<dbReference type="Gene3D" id="1.10.10.1930">
    <property type="match status" value="1"/>
</dbReference>
<evidence type="ECO:0000313" key="5">
    <source>
        <dbReference type="EMBL" id="CAB4891282.1"/>
    </source>
</evidence>
<dbReference type="InterPro" id="IPR010982">
    <property type="entry name" value="Lambda_DNA-bd_dom_sf"/>
</dbReference>
<dbReference type="GO" id="GO:0045892">
    <property type="term" value="P:negative regulation of DNA-templated transcription"/>
    <property type="evidence" value="ECO:0007669"/>
    <property type="project" value="InterPro"/>
</dbReference>
<dbReference type="GO" id="GO:0003677">
    <property type="term" value="F:DNA binding"/>
    <property type="evidence" value="ECO:0007669"/>
    <property type="project" value="InterPro"/>
</dbReference>
<dbReference type="Gene3D" id="1.10.260.40">
    <property type="entry name" value="lambda repressor-like DNA-binding domains"/>
    <property type="match status" value="1"/>
</dbReference>
<evidence type="ECO:0000313" key="4">
    <source>
        <dbReference type="EMBL" id="CAB4612194.1"/>
    </source>
</evidence>
<evidence type="ECO:0000313" key="2">
    <source>
        <dbReference type="EMBL" id="CAB4539039.1"/>
    </source>
</evidence>
<dbReference type="EMBL" id="CAEZUD010000005">
    <property type="protein sequence ID" value="CAB4584269.1"/>
    <property type="molecule type" value="Genomic_DNA"/>
</dbReference>
<dbReference type="PROSITE" id="PS50943">
    <property type="entry name" value="HTH_CROC1"/>
    <property type="match status" value="1"/>
</dbReference>
<gene>
    <name evidence="2" type="ORF">UFOPK1380_00936</name>
    <name evidence="3" type="ORF">UFOPK1778_00217</name>
    <name evidence="4" type="ORF">UFOPK1863_00472</name>
    <name evidence="5" type="ORF">UFOPK3555_00366</name>
    <name evidence="6" type="ORF">UFOPK4095_00552</name>
</gene>
<dbReference type="EMBL" id="CAFBME010000022">
    <property type="protein sequence ID" value="CAB4891282.1"/>
    <property type="molecule type" value="Genomic_DNA"/>
</dbReference>